<reference evidence="2 3" key="1">
    <citation type="submission" date="2024-03" db="EMBL/GenBank/DDBJ databases">
        <authorList>
            <person name="Gkanogiannis A."/>
            <person name="Becerra Lopez-Lavalle L."/>
        </authorList>
    </citation>
    <scope>NUCLEOTIDE SEQUENCE [LARGE SCALE GENOMIC DNA]</scope>
</reference>
<organism evidence="2 3">
    <name type="scientific">Citrullus colocynthis</name>
    <name type="common">colocynth</name>
    <dbReference type="NCBI Taxonomy" id="252529"/>
    <lineage>
        <taxon>Eukaryota</taxon>
        <taxon>Viridiplantae</taxon>
        <taxon>Streptophyta</taxon>
        <taxon>Embryophyta</taxon>
        <taxon>Tracheophyta</taxon>
        <taxon>Spermatophyta</taxon>
        <taxon>Magnoliopsida</taxon>
        <taxon>eudicotyledons</taxon>
        <taxon>Gunneridae</taxon>
        <taxon>Pentapetalae</taxon>
        <taxon>rosids</taxon>
        <taxon>fabids</taxon>
        <taxon>Cucurbitales</taxon>
        <taxon>Cucurbitaceae</taxon>
        <taxon>Benincaseae</taxon>
        <taxon>Citrullus</taxon>
    </lineage>
</organism>
<sequence>MEEPDEEDETLSLCDLPINLVNDDNPHFLLEIKPRAGETPIATADAEFDFGSLGGFSNSAAQPPPEMCLADEVFYQGQLLPVRLSVSSDNTYAEFYPRHGSGSGSLANFKSINSGGSGSSSSRSQCSSSSVTNNSLTNTSAARNARLTVPNLFHSHPSPKPQIKASPTTFRQVSTGGGRQRSSSTWDFFRLGVVKTPGMELQDLKHRSSTRRNSSVSRSNSGKAFIPAGAIAARNESSVKERMRRPRASVSIERKSGGILSGVGCKCSVESTVAPAPKAAVVVRRREENSKNIPAQAMAKRENAMSELRMKKVEKEKEEEEKLALSRHRTFEWLKQLSHASFPCEV</sequence>
<dbReference type="Proteomes" id="UP001642487">
    <property type="component" value="Chromosome 4"/>
</dbReference>
<gene>
    <name evidence="2" type="ORF">CITCOLO1_LOCUS12485</name>
</gene>
<evidence type="ECO:0000313" key="3">
    <source>
        <dbReference type="Proteomes" id="UP001642487"/>
    </source>
</evidence>
<evidence type="ECO:0000313" key="2">
    <source>
        <dbReference type="EMBL" id="CAK9320437.1"/>
    </source>
</evidence>
<accession>A0ABP0YPI7</accession>
<feature type="compositionally biased region" description="Low complexity" evidence="1">
    <location>
        <begin position="113"/>
        <end position="140"/>
    </location>
</feature>
<name>A0ABP0YPI7_9ROSI</name>
<dbReference type="PANTHER" id="PTHR33922">
    <property type="entry name" value="OS01G0888066 PROTEIN-RELATED"/>
    <property type="match status" value="1"/>
</dbReference>
<dbReference type="EMBL" id="OZ021738">
    <property type="protein sequence ID" value="CAK9320437.1"/>
    <property type="molecule type" value="Genomic_DNA"/>
</dbReference>
<proteinExistence type="predicted"/>
<feature type="region of interest" description="Disordered" evidence="1">
    <location>
        <begin position="113"/>
        <end position="183"/>
    </location>
</feature>
<protein>
    <submittedName>
        <fullName evidence="2">Uncharacterized protein</fullName>
    </submittedName>
</protein>
<evidence type="ECO:0000256" key="1">
    <source>
        <dbReference type="SAM" id="MobiDB-lite"/>
    </source>
</evidence>
<dbReference type="PANTHER" id="PTHR33922:SF2">
    <property type="entry name" value="OS07G0589600 PROTEIN"/>
    <property type="match status" value="1"/>
</dbReference>
<keyword evidence="3" id="KW-1185">Reference proteome</keyword>